<dbReference type="Proteomes" id="UP000177629">
    <property type="component" value="Unassembled WGS sequence"/>
</dbReference>
<evidence type="ECO:0000313" key="1">
    <source>
        <dbReference type="EMBL" id="OHA47880.1"/>
    </source>
</evidence>
<sequence length="334" mass="36545">MKHIAIGIDINDSALNVVVLAETPEQPLIQLKRHIALQEGLVKNGAVVKEQDLAAIISRELEALSDAKQGTSYTIVGVADNEVFPHLVDVPAQGNVVKWKQEAFRRAFSAVPFGPQELTADLEDLGIEKKGKRALLFVAARKQVIDGLDRAIRHAGLEPQVFEMASVALARALVPEAFQDKKNTVLLNIGLAFANIALFWEGSLRFAESLPLPKNGELSQSTLAMLAEHIERAMQFSGVPFAQLVFTGDLAFEPALRTSLQNNFPRIPLRVGADNKEDMAIATARGLAMRGLEVDPTKRGMNLLPTKQEASPPRVLAPIVFIYRRVLDILGKNK</sequence>
<proteinExistence type="predicted"/>
<evidence type="ECO:0008006" key="3">
    <source>
        <dbReference type="Google" id="ProtNLM"/>
    </source>
</evidence>
<dbReference type="PANTHER" id="PTHR32432:SF3">
    <property type="entry name" value="ETHANOLAMINE UTILIZATION PROTEIN EUTJ"/>
    <property type="match status" value="1"/>
</dbReference>
<dbReference type="Gene3D" id="3.30.1490.300">
    <property type="match status" value="1"/>
</dbReference>
<dbReference type="Gene3D" id="3.30.420.40">
    <property type="match status" value="2"/>
</dbReference>
<accession>A0A1G2PHR8</accession>
<reference evidence="1 2" key="1">
    <citation type="journal article" date="2016" name="Nat. Commun.">
        <title>Thousands of microbial genomes shed light on interconnected biogeochemical processes in an aquifer system.</title>
        <authorList>
            <person name="Anantharaman K."/>
            <person name="Brown C.T."/>
            <person name="Hug L.A."/>
            <person name="Sharon I."/>
            <person name="Castelle C.J."/>
            <person name="Probst A.J."/>
            <person name="Thomas B.C."/>
            <person name="Singh A."/>
            <person name="Wilkins M.J."/>
            <person name="Karaoz U."/>
            <person name="Brodie E.L."/>
            <person name="Williams K.H."/>
            <person name="Hubbard S.S."/>
            <person name="Banfield J.F."/>
        </authorList>
    </citation>
    <scope>NUCLEOTIDE SEQUENCE [LARGE SCALE GENOMIC DNA]</scope>
</reference>
<dbReference type="Pfam" id="PF11104">
    <property type="entry name" value="PilM_2"/>
    <property type="match status" value="1"/>
</dbReference>
<comment type="caution">
    <text evidence="1">The sequence shown here is derived from an EMBL/GenBank/DDBJ whole genome shotgun (WGS) entry which is preliminary data.</text>
</comment>
<dbReference type="InterPro" id="IPR005883">
    <property type="entry name" value="PilM"/>
</dbReference>
<organism evidence="1 2">
    <name type="scientific">Candidatus Terrybacteria bacterium RIFCSPHIGHO2_01_FULL_48_17</name>
    <dbReference type="NCBI Taxonomy" id="1802362"/>
    <lineage>
        <taxon>Bacteria</taxon>
        <taxon>Candidatus Terryibacteriota</taxon>
    </lineage>
</organism>
<dbReference type="STRING" id="1802362.A2806_02460"/>
<evidence type="ECO:0000313" key="2">
    <source>
        <dbReference type="Proteomes" id="UP000177629"/>
    </source>
</evidence>
<protein>
    <recommendedName>
        <fullName evidence="3">SHS2 domain-containing protein</fullName>
    </recommendedName>
</protein>
<dbReference type="InterPro" id="IPR050696">
    <property type="entry name" value="FtsA/MreB"/>
</dbReference>
<dbReference type="AlphaFoldDB" id="A0A1G2PHR8"/>
<name>A0A1G2PHR8_9BACT</name>
<gene>
    <name evidence="1" type="ORF">A2806_02460</name>
</gene>
<dbReference type="EMBL" id="MHSS01000013">
    <property type="protein sequence ID" value="OHA47880.1"/>
    <property type="molecule type" value="Genomic_DNA"/>
</dbReference>
<dbReference type="PANTHER" id="PTHR32432">
    <property type="entry name" value="CELL DIVISION PROTEIN FTSA-RELATED"/>
    <property type="match status" value="1"/>
</dbReference>